<dbReference type="AlphaFoldDB" id="A0A6J1SVF1"/>
<evidence type="ECO:0000313" key="3">
    <source>
        <dbReference type="Proteomes" id="UP000504606"/>
    </source>
</evidence>
<evidence type="ECO:0000256" key="2">
    <source>
        <dbReference type="SAM" id="Phobius"/>
    </source>
</evidence>
<feature type="region of interest" description="Disordered" evidence="1">
    <location>
        <begin position="96"/>
        <end position="127"/>
    </location>
</feature>
<keyword evidence="2" id="KW-0472">Membrane</keyword>
<dbReference type="GeneID" id="113209810"/>
<keyword evidence="2" id="KW-1133">Transmembrane helix</keyword>
<keyword evidence="2" id="KW-0812">Transmembrane</keyword>
<gene>
    <name evidence="4" type="primary">LOC113209810</name>
</gene>
<feature type="region of interest" description="Disordered" evidence="1">
    <location>
        <begin position="141"/>
        <end position="187"/>
    </location>
</feature>
<feature type="transmembrane region" description="Helical" evidence="2">
    <location>
        <begin position="16"/>
        <end position="35"/>
    </location>
</feature>
<protein>
    <submittedName>
        <fullName evidence="4">Uncharacterized protein LOC113209810 isoform X2</fullName>
    </submittedName>
</protein>
<evidence type="ECO:0000256" key="1">
    <source>
        <dbReference type="SAM" id="MobiDB-lite"/>
    </source>
</evidence>
<keyword evidence="3" id="KW-1185">Reference proteome</keyword>
<dbReference type="Proteomes" id="UP000504606">
    <property type="component" value="Unplaced"/>
</dbReference>
<proteinExistence type="predicted"/>
<evidence type="ECO:0000313" key="4">
    <source>
        <dbReference type="RefSeq" id="XP_026283300.1"/>
    </source>
</evidence>
<name>A0A6J1SVF1_FRAOC</name>
<sequence length="205" mass="21787">MDDDAINGGHWLDTEIAVGSIVAIMVVAALVAVWISCRRRRRLRDPTEEPGTAAGRVVHHLQTVHEVKEIPCRKVSCLKTSSLKVDVTRPDNVAVNGNGHPVITTVPPVSPEPCTNPNGVPEGTPWEPYYLGLPGQVTRARRRSVSLRSGDDEGGSDDGDASGASSVSRGPSPTLSPGDAGDSEATRKRSVTFNALVEEVQILPN</sequence>
<reference evidence="4" key="1">
    <citation type="submission" date="2025-08" db="UniProtKB">
        <authorList>
            <consortium name="RefSeq"/>
        </authorList>
    </citation>
    <scope>IDENTIFICATION</scope>
    <source>
        <tissue evidence="4">Whole organism</tissue>
    </source>
</reference>
<organism evidence="3 4">
    <name type="scientific">Frankliniella occidentalis</name>
    <name type="common">Western flower thrips</name>
    <name type="synonym">Euthrips occidentalis</name>
    <dbReference type="NCBI Taxonomy" id="133901"/>
    <lineage>
        <taxon>Eukaryota</taxon>
        <taxon>Metazoa</taxon>
        <taxon>Ecdysozoa</taxon>
        <taxon>Arthropoda</taxon>
        <taxon>Hexapoda</taxon>
        <taxon>Insecta</taxon>
        <taxon>Pterygota</taxon>
        <taxon>Neoptera</taxon>
        <taxon>Paraneoptera</taxon>
        <taxon>Thysanoptera</taxon>
        <taxon>Terebrantia</taxon>
        <taxon>Thripoidea</taxon>
        <taxon>Thripidae</taxon>
        <taxon>Frankliniella</taxon>
    </lineage>
</organism>
<accession>A0A6J1SVF1</accession>
<dbReference type="RefSeq" id="XP_026283300.1">
    <property type="nucleotide sequence ID" value="XM_026427515.2"/>
</dbReference>